<sequence length="179" mass="18856">MGPTAVHSHIVLIVFKGQILKFETSEVKDGDYLECFATSKAAAAKKSAMQNAPPVASGSGSSSSAACSPIHCLSIPTPAGRRCRRGSQEEGREGQEAERGAFQEDCPPRRASGCLQQQVSHPSSSIAGSLTPTPCPGSGLVLAPPRYQSTTTTTKMVPLRQILLVGGLLPRRGRQTLWA</sequence>
<feature type="region of interest" description="Disordered" evidence="1">
    <location>
        <begin position="79"/>
        <end position="134"/>
    </location>
</feature>
<accession>A0ABR1TN03</accession>
<reference evidence="2 3" key="1">
    <citation type="submission" date="2023-01" db="EMBL/GenBank/DDBJ databases">
        <title>Analysis of 21 Apiospora genomes using comparative genomics revels a genus with tremendous synthesis potential of carbohydrate active enzymes and secondary metabolites.</title>
        <authorList>
            <person name="Sorensen T."/>
        </authorList>
    </citation>
    <scope>NUCLEOTIDE SEQUENCE [LARGE SCALE GENOMIC DNA]</scope>
    <source>
        <strain evidence="2 3">CBS 83171</strain>
    </source>
</reference>
<gene>
    <name evidence="2" type="ORF">PG996_016095</name>
</gene>
<evidence type="ECO:0000313" key="2">
    <source>
        <dbReference type="EMBL" id="KAK8048031.1"/>
    </source>
</evidence>
<comment type="caution">
    <text evidence="2">The sequence shown here is derived from an EMBL/GenBank/DDBJ whole genome shotgun (WGS) entry which is preliminary data.</text>
</comment>
<feature type="compositionally biased region" description="Polar residues" evidence="1">
    <location>
        <begin position="114"/>
        <end position="132"/>
    </location>
</feature>
<feature type="compositionally biased region" description="Basic and acidic residues" evidence="1">
    <location>
        <begin position="86"/>
        <end position="108"/>
    </location>
</feature>
<dbReference type="Proteomes" id="UP001446871">
    <property type="component" value="Unassembled WGS sequence"/>
</dbReference>
<name>A0ABR1TN03_9PEZI</name>
<evidence type="ECO:0000256" key="1">
    <source>
        <dbReference type="SAM" id="MobiDB-lite"/>
    </source>
</evidence>
<keyword evidence="3" id="KW-1185">Reference proteome</keyword>
<evidence type="ECO:0000313" key="3">
    <source>
        <dbReference type="Proteomes" id="UP001446871"/>
    </source>
</evidence>
<proteinExistence type="predicted"/>
<organism evidence="2 3">
    <name type="scientific">Apiospora saccharicola</name>
    <dbReference type="NCBI Taxonomy" id="335842"/>
    <lineage>
        <taxon>Eukaryota</taxon>
        <taxon>Fungi</taxon>
        <taxon>Dikarya</taxon>
        <taxon>Ascomycota</taxon>
        <taxon>Pezizomycotina</taxon>
        <taxon>Sordariomycetes</taxon>
        <taxon>Xylariomycetidae</taxon>
        <taxon>Amphisphaeriales</taxon>
        <taxon>Apiosporaceae</taxon>
        <taxon>Apiospora</taxon>
    </lineage>
</organism>
<protein>
    <submittedName>
        <fullName evidence="2">Uncharacterized protein</fullName>
    </submittedName>
</protein>
<dbReference type="EMBL" id="JAQQWM010000009">
    <property type="protein sequence ID" value="KAK8048031.1"/>
    <property type="molecule type" value="Genomic_DNA"/>
</dbReference>